<evidence type="ECO:0000313" key="3">
    <source>
        <dbReference type="Proteomes" id="UP001066276"/>
    </source>
</evidence>
<proteinExistence type="predicted"/>
<evidence type="ECO:0000313" key="2">
    <source>
        <dbReference type="EMBL" id="KAJ1218816.1"/>
    </source>
</evidence>
<keyword evidence="3" id="KW-1185">Reference proteome</keyword>
<dbReference type="EMBL" id="JANPWB010000001">
    <property type="protein sequence ID" value="KAJ1218816.1"/>
    <property type="molecule type" value="Genomic_DNA"/>
</dbReference>
<feature type="region of interest" description="Disordered" evidence="1">
    <location>
        <begin position="1"/>
        <end position="71"/>
    </location>
</feature>
<reference evidence="2" key="1">
    <citation type="journal article" date="2022" name="bioRxiv">
        <title>Sequencing and chromosome-scale assembly of the giantPleurodeles waltlgenome.</title>
        <authorList>
            <person name="Brown T."/>
            <person name="Elewa A."/>
            <person name="Iarovenko S."/>
            <person name="Subramanian E."/>
            <person name="Araus A.J."/>
            <person name="Petzold A."/>
            <person name="Susuki M."/>
            <person name="Suzuki K.-i.T."/>
            <person name="Hayashi T."/>
            <person name="Toyoda A."/>
            <person name="Oliveira C."/>
            <person name="Osipova E."/>
            <person name="Leigh N.D."/>
            <person name="Simon A."/>
            <person name="Yun M.H."/>
        </authorList>
    </citation>
    <scope>NUCLEOTIDE SEQUENCE</scope>
    <source>
        <strain evidence="2">20211129_DDA</strain>
        <tissue evidence="2">Liver</tissue>
    </source>
</reference>
<feature type="compositionally biased region" description="Low complexity" evidence="1">
    <location>
        <begin position="98"/>
        <end position="108"/>
    </location>
</feature>
<dbReference type="AlphaFoldDB" id="A0AAV7X103"/>
<feature type="compositionally biased region" description="Polar residues" evidence="1">
    <location>
        <begin position="37"/>
        <end position="46"/>
    </location>
</feature>
<evidence type="ECO:0000256" key="1">
    <source>
        <dbReference type="SAM" id="MobiDB-lite"/>
    </source>
</evidence>
<organism evidence="2 3">
    <name type="scientific">Pleurodeles waltl</name>
    <name type="common">Iberian ribbed newt</name>
    <dbReference type="NCBI Taxonomy" id="8319"/>
    <lineage>
        <taxon>Eukaryota</taxon>
        <taxon>Metazoa</taxon>
        <taxon>Chordata</taxon>
        <taxon>Craniata</taxon>
        <taxon>Vertebrata</taxon>
        <taxon>Euteleostomi</taxon>
        <taxon>Amphibia</taxon>
        <taxon>Batrachia</taxon>
        <taxon>Caudata</taxon>
        <taxon>Salamandroidea</taxon>
        <taxon>Salamandridae</taxon>
        <taxon>Pleurodelinae</taxon>
        <taxon>Pleurodeles</taxon>
    </lineage>
</organism>
<accession>A0AAV7X103</accession>
<dbReference type="Proteomes" id="UP001066276">
    <property type="component" value="Chromosome 1_1"/>
</dbReference>
<sequence length="120" mass="11976">MGAWPGSGSWRTPRESAPEGPAGKLRTNAPARAVHAQSPSAVQLTSGRCGWAPAADPSRAAGCAEPSGARGGLRPLLFLKAAASRGKAGRGGSRESSPRAATAAARSSGLTVGPSEPVRH</sequence>
<name>A0AAV7X103_PLEWA</name>
<comment type="caution">
    <text evidence="2">The sequence shown here is derived from an EMBL/GenBank/DDBJ whole genome shotgun (WGS) entry which is preliminary data.</text>
</comment>
<gene>
    <name evidence="2" type="ORF">NDU88_006388</name>
</gene>
<feature type="region of interest" description="Disordered" evidence="1">
    <location>
        <begin position="83"/>
        <end position="120"/>
    </location>
</feature>
<protein>
    <submittedName>
        <fullName evidence="2">Uncharacterized protein</fullName>
    </submittedName>
</protein>